<gene>
    <name evidence="8" type="ORF">FSB_LOCUS8376</name>
</gene>
<dbReference type="Pfam" id="PF03101">
    <property type="entry name" value="FAR1"/>
    <property type="match status" value="1"/>
</dbReference>
<sequence length="1144" mass="131359">MNISQSFVENELNDGIIDQQKEAQLELPNGSPNKSNIPNRDNKNNVEVPKIGMKFDCDDSAYEFYKEYAHRTGFSVRKQFIKRGKTGQIKRRTFVCSKEGERGADKRREQVSFHHPISRVGCLARMTCQLQKDGMLEVVSFHEQHNHEFAPSPMKHMLRSKRKISLAQKAIGDDAEKSGISIKQTIDLLSMQAGGRENLGFLDIDYKNYVQNKRRMALKKGDGRAVMEYFHKMQLEDPSYFYAIQLDDDDLIMNIFWVDARSIVDYGHFGDVICFDTTYRTNTYDRPFAPFVGVNHHKQTIIFGAALLYDETVESFKWLFKTFLSAMSGKHPKTILTDQSAAMARAIAEVFPESNHRLCVWHIYQNAAKHLSQVFHSSKEFTDDFSHCMYDYEDEDDWLLAWDNMLQKYSLTDNKWLAGIFEVKEKWAMVYGRHMFTADMKSTQRSESINNVLKKYLKPKHDILRFLGHYSRVLADKRHQELQAEFKMRQTIPVLQVDVEMLRYVVGLYTPEMFQMFQDEYMKIGDCTIYKVSKSDAVTEYKVKYRQRTQEHLVKYEASTVNVQCNCMKFSFVGILCVHALKVLEKKNVKRLPSHYLLKRWTQDAKVGSIKDHRGIDIGGDAQELMGKRYSHLSHNFREISTFAAESEMMYEHAKRCSENLMKDLQEMRKRCYSDSMKGCIEVRGEIVHGDVVQGHIGFESHEDITFQGIGGIKTKPTVGRPRGRLKNALELRKNNKSRSKIVQQKARKAGKARQVQSVGCLNKVDFSVHLNSHEEHSNVRQVSHLVDNLTQESSICANLVGQDRIAVGKVDSTVHINSHEECSNVRQVSHLVDNLTQESSICANLVGQDRIAVGKVDSTVHINSHEECSNVRQVSHLVDNLTQESSICANLVGQDRIAGHYIQEFNGLNQGKQCDSGTNIHHFHSLWYPPTPSPLNRQFLFEGENHDQQLNPNSLSHGVLGHSGKLHDTVEGCKEGWDECRENLFKPRSDRNLEPRSGSEECREKKGLEGVGGGWGTDWEWRYKEGLGAAARSGQGDRRFRGEGGRLRGEREKVERLRDGSRQRELTGLTKLKWACALHMTGHMSNSMHDKPFKDNCGCAMARKQEGKERWQQGKKKGDKGRQDKQQGNRYLINFDGHYEFLA</sequence>
<evidence type="ECO:0000256" key="4">
    <source>
        <dbReference type="ARBA" id="ARBA00022833"/>
    </source>
</evidence>
<organism evidence="8">
    <name type="scientific">Fagus sylvatica</name>
    <name type="common">Beechnut</name>
    <dbReference type="NCBI Taxonomy" id="28930"/>
    <lineage>
        <taxon>Eukaryota</taxon>
        <taxon>Viridiplantae</taxon>
        <taxon>Streptophyta</taxon>
        <taxon>Embryophyta</taxon>
        <taxon>Tracheophyta</taxon>
        <taxon>Spermatophyta</taxon>
        <taxon>Magnoliopsida</taxon>
        <taxon>eudicotyledons</taxon>
        <taxon>Gunneridae</taxon>
        <taxon>Pentapetalae</taxon>
        <taxon>rosids</taxon>
        <taxon>fabids</taxon>
        <taxon>Fagales</taxon>
        <taxon>Fagaceae</taxon>
        <taxon>Fagus</taxon>
    </lineage>
</organism>
<reference evidence="8" key="1">
    <citation type="submission" date="2018-02" db="EMBL/GenBank/DDBJ databases">
        <authorList>
            <person name="Cohen D.B."/>
            <person name="Kent A.D."/>
        </authorList>
    </citation>
    <scope>NUCLEOTIDE SEQUENCE</scope>
</reference>
<dbReference type="SMART" id="SM00575">
    <property type="entry name" value="ZnF_PMZ"/>
    <property type="match status" value="1"/>
</dbReference>
<dbReference type="PANTHER" id="PTHR31669">
    <property type="entry name" value="PROTEIN FAR1-RELATED SEQUENCE 10-RELATED"/>
    <property type="match status" value="1"/>
</dbReference>
<dbReference type="PANTHER" id="PTHR31669:SF299">
    <property type="entry name" value="PROTEIN FAR1-RELATED SEQUENCE"/>
    <property type="match status" value="1"/>
</dbReference>
<dbReference type="InterPro" id="IPR018289">
    <property type="entry name" value="MULE_transposase_dom"/>
</dbReference>
<dbReference type="EMBL" id="OIVN01000452">
    <property type="protein sequence ID" value="SPC80494.1"/>
    <property type="molecule type" value="Genomic_DNA"/>
</dbReference>
<feature type="domain" description="SWIM-type" evidence="7">
    <location>
        <begin position="541"/>
        <end position="588"/>
    </location>
</feature>
<dbReference type="Pfam" id="PF04434">
    <property type="entry name" value="SWIM"/>
    <property type="match status" value="1"/>
</dbReference>
<keyword evidence="3 5" id="KW-0863">Zinc-finger</keyword>
<dbReference type="InterPro" id="IPR031052">
    <property type="entry name" value="FHY3/FAR1"/>
</dbReference>
<keyword evidence="2" id="KW-0479">Metal-binding</keyword>
<feature type="region of interest" description="Disordered" evidence="6">
    <location>
        <begin position="989"/>
        <end position="1009"/>
    </location>
</feature>
<feature type="region of interest" description="Disordered" evidence="6">
    <location>
        <begin position="26"/>
        <end position="45"/>
    </location>
</feature>
<dbReference type="InterPro" id="IPR007527">
    <property type="entry name" value="Znf_SWIM"/>
</dbReference>
<feature type="region of interest" description="Disordered" evidence="6">
    <location>
        <begin position="1108"/>
        <end position="1130"/>
    </location>
</feature>
<comment type="similarity">
    <text evidence="1">Belongs to the FHY3/FAR1 family.</text>
</comment>
<evidence type="ECO:0000259" key="7">
    <source>
        <dbReference type="PROSITE" id="PS50966"/>
    </source>
</evidence>
<evidence type="ECO:0000256" key="3">
    <source>
        <dbReference type="ARBA" id="ARBA00022771"/>
    </source>
</evidence>
<evidence type="ECO:0000313" key="8">
    <source>
        <dbReference type="EMBL" id="SPC80494.1"/>
    </source>
</evidence>
<feature type="compositionally biased region" description="Polar residues" evidence="6">
    <location>
        <begin position="30"/>
        <end position="39"/>
    </location>
</feature>
<dbReference type="GO" id="GO:0006355">
    <property type="term" value="P:regulation of DNA-templated transcription"/>
    <property type="evidence" value="ECO:0007669"/>
    <property type="project" value="InterPro"/>
</dbReference>
<dbReference type="Pfam" id="PF10551">
    <property type="entry name" value="MULE"/>
    <property type="match status" value="1"/>
</dbReference>
<dbReference type="PROSITE" id="PS50966">
    <property type="entry name" value="ZF_SWIM"/>
    <property type="match status" value="1"/>
</dbReference>
<dbReference type="AlphaFoldDB" id="A0A2N9F123"/>
<accession>A0A2N9F123</accession>
<dbReference type="InterPro" id="IPR004330">
    <property type="entry name" value="FAR1_DNA_bnd_dom"/>
</dbReference>
<evidence type="ECO:0000256" key="6">
    <source>
        <dbReference type="SAM" id="MobiDB-lite"/>
    </source>
</evidence>
<protein>
    <recommendedName>
        <fullName evidence="7">SWIM-type domain-containing protein</fullName>
    </recommendedName>
</protein>
<evidence type="ECO:0000256" key="5">
    <source>
        <dbReference type="PROSITE-ProRule" id="PRU00325"/>
    </source>
</evidence>
<evidence type="ECO:0000256" key="2">
    <source>
        <dbReference type="ARBA" id="ARBA00022723"/>
    </source>
</evidence>
<dbReference type="GO" id="GO:0008270">
    <property type="term" value="F:zinc ion binding"/>
    <property type="evidence" value="ECO:0007669"/>
    <property type="project" value="UniProtKB-KW"/>
</dbReference>
<dbReference type="InterPro" id="IPR006564">
    <property type="entry name" value="Znf_PMZ"/>
</dbReference>
<evidence type="ECO:0000256" key="1">
    <source>
        <dbReference type="ARBA" id="ARBA00005889"/>
    </source>
</evidence>
<keyword evidence="4" id="KW-0862">Zinc</keyword>
<proteinExistence type="inferred from homology"/>
<name>A0A2N9F123_FAGSY</name>